<name>A0A0D2AP80_9PEZI</name>
<feature type="compositionally biased region" description="Low complexity" evidence="17">
    <location>
        <begin position="303"/>
        <end position="320"/>
    </location>
</feature>
<evidence type="ECO:0000256" key="17">
    <source>
        <dbReference type="SAM" id="MobiDB-lite"/>
    </source>
</evidence>
<dbReference type="InterPro" id="IPR001841">
    <property type="entry name" value="Znf_RING"/>
</dbReference>
<evidence type="ECO:0000256" key="10">
    <source>
        <dbReference type="ARBA" id="ARBA00022786"/>
    </source>
</evidence>
<evidence type="ECO:0000256" key="14">
    <source>
        <dbReference type="ARBA" id="ARBA00023242"/>
    </source>
</evidence>
<keyword evidence="6 16" id="KW-0808">Transferase</keyword>
<dbReference type="GO" id="GO:0030915">
    <property type="term" value="C:Smc5-Smc6 complex"/>
    <property type="evidence" value="ECO:0007669"/>
    <property type="project" value="UniProtKB-UniRule"/>
</dbReference>
<keyword evidence="11 16" id="KW-0862">Zinc</keyword>
<evidence type="ECO:0000256" key="5">
    <source>
        <dbReference type="ARBA" id="ARBA00019422"/>
    </source>
</evidence>
<evidence type="ECO:0000256" key="8">
    <source>
        <dbReference type="ARBA" id="ARBA00022763"/>
    </source>
</evidence>
<sequence length="327" mass="36882">MATPDIDSQRPYNNGHRAFLQAFMSRGTMTFAEAKPILAHIFSIQEARRVLENDITIDDFSNMINTINSTIHPFDMEIGFSYPQKAQSRTYNDAVYALVNLTSDPQTQLATTHSPDEIAYVRRVLDGMFETNNTKNREVMAIRGIDAINLSKPRPGQDLSASTNGNAESQNASNKGLTKDQAEKTLASLVEEGWFEKSRSGFYSLSPRGLIELKGWLVETYNEEDEGEDEEEGPTWQRIKTCYACREIVTVGERCAERECLCRFHDFCARSFFNNQREKRCPTCKTEWTGNHYVGEKAAVGARPSNSTSRPTTSRQPGPSEQESETE</sequence>
<dbReference type="PROSITE" id="PS50089">
    <property type="entry name" value="ZF_RING_2"/>
    <property type="match status" value="1"/>
</dbReference>
<dbReference type="AlphaFoldDB" id="A0A0D2AP80"/>
<evidence type="ECO:0000256" key="2">
    <source>
        <dbReference type="ARBA" id="ARBA00004123"/>
    </source>
</evidence>
<dbReference type="EC" id="2.3.2.27" evidence="4 16"/>
<dbReference type="GO" id="GO:0061630">
    <property type="term" value="F:ubiquitin protein ligase activity"/>
    <property type="evidence" value="ECO:0007669"/>
    <property type="project" value="UniProtKB-EC"/>
</dbReference>
<dbReference type="Pfam" id="PF07574">
    <property type="entry name" value="SMC_Nse1"/>
    <property type="match status" value="1"/>
</dbReference>
<dbReference type="PANTHER" id="PTHR20973">
    <property type="entry name" value="NON-SMC ELEMENT 1-RELATED"/>
    <property type="match status" value="1"/>
</dbReference>
<evidence type="ECO:0000256" key="12">
    <source>
        <dbReference type="ARBA" id="ARBA00023172"/>
    </source>
</evidence>
<dbReference type="HOGENOM" id="CLU_045153_0_0_1"/>
<dbReference type="OrthoDB" id="185455at2759"/>
<accession>A0A0D2AP80</accession>
<dbReference type="InterPro" id="IPR036388">
    <property type="entry name" value="WH-like_DNA-bd_sf"/>
</dbReference>
<dbReference type="Proteomes" id="UP000053259">
    <property type="component" value="Unassembled WGS sequence"/>
</dbReference>
<dbReference type="GeneID" id="27309249"/>
<dbReference type="CDD" id="cd16493">
    <property type="entry name" value="RING-CH-C4HC3_NSE1"/>
    <property type="match status" value="1"/>
</dbReference>
<dbReference type="InParanoid" id="A0A0D2AP80"/>
<evidence type="ECO:0000256" key="6">
    <source>
        <dbReference type="ARBA" id="ARBA00022679"/>
    </source>
</evidence>
<gene>
    <name evidence="19" type="ORF">PV09_01276</name>
</gene>
<comment type="function">
    <text evidence="16">Acts in a DNA repair pathway for removal of UV-induced DNA damage that is distinct from classical nucleotide excision repair and in repair of ionizing radiation damage. Functions in homologous recombination repair of DNA double strand breaks and in recovery of stalled replication forks.</text>
</comment>
<dbReference type="PANTHER" id="PTHR20973:SF0">
    <property type="entry name" value="NON-STRUCTURAL MAINTENANCE OF CHROMOSOMES ELEMENT 1 HOMOLOG"/>
    <property type="match status" value="1"/>
</dbReference>
<evidence type="ECO:0000256" key="9">
    <source>
        <dbReference type="ARBA" id="ARBA00022771"/>
    </source>
</evidence>
<dbReference type="GO" id="GO:0005634">
    <property type="term" value="C:nucleus"/>
    <property type="evidence" value="ECO:0007669"/>
    <property type="project" value="UniProtKB-SubCell"/>
</dbReference>
<dbReference type="GO" id="GO:0008270">
    <property type="term" value="F:zinc ion binding"/>
    <property type="evidence" value="ECO:0007669"/>
    <property type="project" value="UniProtKB-KW"/>
</dbReference>
<keyword evidence="14 16" id="KW-0539">Nucleus</keyword>
<evidence type="ECO:0000256" key="3">
    <source>
        <dbReference type="ARBA" id="ARBA00010258"/>
    </source>
</evidence>
<evidence type="ECO:0000256" key="16">
    <source>
        <dbReference type="RuleBase" id="RU368018"/>
    </source>
</evidence>
<evidence type="ECO:0000256" key="15">
    <source>
        <dbReference type="PROSITE-ProRule" id="PRU00175"/>
    </source>
</evidence>
<comment type="subunit">
    <text evidence="16">Component of the Smc5-Smc6 complex.</text>
</comment>
<dbReference type="VEuPathDB" id="FungiDB:PV09_01276"/>
<dbReference type="InterPro" id="IPR013083">
    <property type="entry name" value="Znf_RING/FYVE/PHD"/>
</dbReference>
<dbReference type="GO" id="GO:0000724">
    <property type="term" value="P:double-strand break repair via homologous recombination"/>
    <property type="evidence" value="ECO:0007669"/>
    <property type="project" value="TreeGrafter"/>
</dbReference>
<keyword evidence="13 16" id="KW-0234">DNA repair</keyword>
<proteinExistence type="inferred from homology"/>
<dbReference type="InterPro" id="IPR011513">
    <property type="entry name" value="Nse1"/>
</dbReference>
<dbReference type="Gene3D" id="3.30.40.10">
    <property type="entry name" value="Zinc/RING finger domain, C3HC4 (zinc finger)"/>
    <property type="match status" value="1"/>
</dbReference>
<keyword evidence="8 16" id="KW-0227">DNA damage</keyword>
<dbReference type="SUPFAM" id="SSF57850">
    <property type="entry name" value="RING/U-box"/>
    <property type="match status" value="1"/>
</dbReference>
<evidence type="ECO:0000256" key="13">
    <source>
        <dbReference type="ARBA" id="ARBA00023204"/>
    </source>
</evidence>
<dbReference type="EMBL" id="KN847531">
    <property type="protein sequence ID" value="KIW08360.1"/>
    <property type="molecule type" value="Genomic_DNA"/>
</dbReference>
<dbReference type="InterPro" id="IPR014857">
    <property type="entry name" value="Nse1_RING_C4HC3-type"/>
</dbReference>
<keyword evidence="10 16" id="KW-0833">Ubl conjugation pathway</keyword>
<feature type="region of interest" description="Disordered" evidence="17">
    <location>
        <begin position="295"/>
        <end position="327"/>
    </location>
</feature>
<feature type="region of interest" description="Disordered" evidence="17">
    <location>
        <begin position="153"/>
        <end position="180"/>
    </location>
</feature>
<keyword evidence="9 15" id="KW-0863">Zinc-finger</keyword>
<protein>
    <recommendedName>
        <fullName evidence="5 16">Non-structural maintenance of chromosomes element 1 homolog</fullName>
        <ecNumber evidence="4 16">2.3.2.27</ecNumber>
    </recommendedName>
</protein>
<evidence type="ECO:0000313" key="19">
    <source>
        <dbReference type="EMBL" id="KIW08360.1"/>
    </source>
</evidence>
<comment type="catalytic activity">
    <reaction evidence="1 16">
        <text>S-ubiquitinyl-[E2 ubiquitin-conjugating enzyme]-L-cysteine + [acceptor protein]-L-lysine = [E2 ubiquitin-conjugating enzyme]-L-cysteine + N(6)-ubiquitinyl-[acceptor protein]-L-lysine.</text>
        <dbReference type="EC" id="2.3.2.27"/>
    </reaction>
</comment>
<dbReference type="STRING" id="253628.A0A0D2AP80"/>
<evidence type="ECO:0000259" key="18">
    <source>
        <dbReference type="PROSITE" id="PS50089"/>
    </source>
</evidence>
<evidence type="ECO:0000313" key="20">
    <source>
        <dbReference type="Proteomes" id="UP000053259"/>
    </source>
</evidence>
<reference evidence="19 20" key="1">
    <citation type="submission" date="2015-01" db="EMBL/GenBank/DDBJ databases">
        <title>The Genome Sequence of Ochroconis gallopava CBS43764.</title>
        <authorList>
            <consortium name="The Broad Institute Genomics Platform"/>
            <person name="Cuomo C."/>
            <person name="de Hoog S."/>
            <person name="Gorbushina A."/>
            <person name="Stielow B."/>
            <person name="Teixiera M."/>
            <person name="Abouelleil A."/>
            <person name="Chapman S.B."/>
            <person name="Priest M."/>
            <person name="Young S.K."/>
            <person name="Wortman J."/>
            <person name="Nusbaum C."/>
            <person name="Birren B."/>
        </authorList>
    </citation>
    <scope>NUCLEOTIDE SEQUENCE [LARGE SCALE GENOMIC DNA]</scope>
    <source>
        <strain evidence="19 20">CBS 43764</strain>
    </source>
</reference>
<keyword evidence="7 16" id="KW-0479">Metal-binding</keyword>
<evidence type="ECO:0000256" key="11">
    <source>
        <dbReference type="ARBA" id="ARBA00022833"/>
    </source>
</evidence>
<dbReference type="Gene3D" id="3.90.1150.220">
    <property type="match status" value="1"/>
</dbReference>
<keyword evidence="12 16" id="KW-0233">DNA recombination</keyword>
<feature type="domain" description="RING-type" evidence="18">
    <location>
        <begin position="242"/>
        <end position="285"/>
    </location>
</feature>
<dbReference type="Pfam" id="PF08746">
    <property type="entry name" value="zf-RING-like"/>
    <property type="match status" value="1"/>
</dbReference>
<comment type="subcellular location">
    <subcellularLocation>
        <location evidence="2 16">Nucleus</location>
    </subcellularLocation>
</comment>
<evidence type="ECO:0000256" key="1">
    <source>
        <dbReference type="ARBA" id="ARBA00000900"/>
    </source>
</evidence>
<organism evidence="19 20">
    <name type="scientific">Verruconis gallopava</name>
    <dbReference type="NCBI Taxonomy" id="253628"/>
    <lineage>
        <taxon>Eukaryota</taxon>
        <taxon>Fungi</taxon>
        <taxon>Dikarya</taxon>
        <taxon>Ascomycota</taxon>
        <taxon>Pezizomycotina</taxon>
        <taxon>Dothideomycetes</taxon>
        <taxon>Pleosporomycetidae</taxon>
        <taxon>Venturiales</taxon>
        <taxon>Sympoventuriaceae</taxon>
        <taxon>Verruconis</taxon>
    </lineage>
</organism>
<dbReference type="RefSeq" id="XP_016218229.1">
    <property type="nucleotide sequence ID" value="XM_016354134.1"/>
</dbReference>
<comment type="similarity">
    <text evidence="3 16">Belongs to the NSE1 family.</text>
</comment>
<evidence type="ECO:0000256" key="4">
    <source>
        <dbReference type="ARBA" id="ARBA00012483"/>
    </source>
</evidence>
<feature type="compositionally biased region" description="Polar residues" evidence="17">
    <location>
        <begin position="159"/>
        <end position="176"/>
    </location>
</feature>
<dbReference type="Gene3D" id="1.10.10.10">
    <property type="entry name" value="Winged helix-like DNA-binding domain superfamily/Winged helix DNA-binding domain"/>
    <property type="match status" value="1"/>
</dbReference>
<evidence type="ECO:0000256" key="7">
    <source>
        <dbReference type="ARBA" id="ARBA00022723"/>
    </source>
</evidence>
<keyword evidence="20" id="KW-1185">Reference proteome</keyword>